<evidence type="ECO:0000313" key="1">
    <source>
        <dbReference type="EMBL" id="SHE59279.1"/>
    </source>
</evidence>
<protein>
    <submittedName>
        <fullName evidence="1">Uncharacterized protein</fullName>
    </submittedName>
</protein>
<name>A0A1M4URH0_9FLAO</name>
<dbReference type="EMBL" id="FQUT01000001">
    <property type="protein sequence ID" value="SHE59279.1"/>
    <property type="molecule type" value="Genomic_DNA"/>
</dbReference>
<reference evidence="2" key="1">
    <citation type="submission" date="2016-11" db="EMBL/GenBank/DDBJ databases">
        <authorList>
            <person name="Varghese N."/>
            <person name="Submissions S."/>
        </authorList>
    </citation>
    <scope>NUCLEOTIDE SEQUENCE [LARGE SCALE GENOMIC DNA]</scope>
    <source>
        <strain evidence="2">DSM 27619</strain>
    </source>
</reference>
<dbReference type="Proteomes" id="UP000184518">
    <property type="component" value="Unassembled WGS sequence"/>
</dbReference>
<dbReference type="STRING" id="1416778.SAMN05443633_101579"/>
<dbReference type="AlphaFoldDB" id="A0A1M4URH0"/>
<accession>A0A1M4URH0</accession>
<dbReference type="OrthoDB" id="798785at2"/>
<keyword evidence="2" id="KW-1185">Reference proteome</keyword>
<proteinExistence type="predicted"/>
<evidence type="ECO:0000313" key="2">
    <source>
        <dbReference type="Proteomes" id="UP000184518"/>
    </source>
</evidence>
<organism evidence="1 2">
    <name type="scientific">Chryseobacterium arachidis</name>
    <dbReference type="NCBI Taxonomy" id="1416778"/>
    <lineage>
        <taxon>Bacteria</taxon>
        <taxon>Pseudomonadati</taxon>
        <taxon>Bacteroidota</taxon>
        <taxon>Flavobacteriia</taxon>
        <taxon>Flavobacteriales</taxon>
        <taxon>Weeksellaceae</taxon>
        <taxon>Chryseobacterium group</taxon>
        <taxon>Chryseobacterium</taxon>
    </lineage>
</organism>
<dbReference type="RefSeq" id="WP_143152252.1">
    <property type="nucleotide sequence ID" value="NZ_FQUT01000001.1"/>
</dbReference>
<sequence>MKINCKNCERQLIKLNFTEEQKLHFYILMQNRLKLFAKNKIIDEHMLSENEADAIIDHLNKYGRCIECKFDDLNHEYVECPNCQAFNFNLKEPSFNIEFCSLLEWSLDFENSGYKEAEYFWCDGISHLPENTNSLLCKNIEKDREIITKAWIGNDGQDIYEMKIKFGKKSLKNYKNQKNLAECIPTHSEKPNWIILDVKNKLIELQLK</sequence>
<gene>
    <name evidence="1" type="ORF">SAMN05443633_101579</name>
</gene>